<reference evidence="2 3" key="1">
    <citation type="submission" date="2020-07" db="EMBL/GenBank/DDBJ databases">
        <title>Gai3-2, isolated from salt lake.</title>
        <authorList>
            <person name="Cui H."/>
            <person name="Shi X."/>
        </authorList>
    </citation>
    <scope>NUCLEOTIDE SEQUENCE [LARGE SCALE GENOMIC DNA]</scope>
    <source>
        <strain evidence="2 3">Gai3-2</strain>
        <plasmid evidence="2 3">unnamed3</plasmid>
    </source>
</reference>
<evidence type="ECO:0000313" key="2">
    <source>
        <dbReference type="EMBL" id="QLG29993.1"/>
    </source>
</evidence>
<protein>
    <submittedName>
        <fullName evidence="2">Uncharacterized protein</fullName>
    </submittedName>
</protein>
<name>A0A7D5H3Y4_9EURY</name>
<keyword evidence="2" id="KW-0614">Plasmid</keyword>
<sequence>MTTRYAKAKEIGFEESETNPGLLWWFVPQGGYKIFMDFRTKNDDGEYDGYEPDMPPRTYGADEDDEGNTVWINSSGDTRDRWKEDIEGHWVVKKVERESGLDQDRGQTGLDWFATDGMAEQECRLCGDEYAVSELENGLCFGDDTNGCYFEENPAELFRQARRRKEEIRSERRQEP</sequence>
<dbReference type="Proteomes" id="UP000509750">
    <property type="component" value="Plasmid unnamed3"/>
</dbReference>
<feature type="region of interest" description="Disordered" evidence="1">
    <location>
        <begin position="45"/>
        <end position="76"/>
    </location>
</feature>
<keyword evidence="3" id="KW-1185">Reference proteome</keyword>
<gene>
    <name evidence="2" type="ORF">HUG10_20520</name>
</gene>
<dbReference type="KEGG" id="halg:HUG10_20520"/>
<proteinExistence type="predicted"/>
<dbReference type="AlphaFoldDB" id="A0A7D5H3Y4"/>
<organism evidence="2 3">
    <name type="scientific">Halorarum halophilum</name>
    <dbReference type="NCBI Taxonomy" id="2743090"/>
    <lineage>
        <taxon>Archaea</taxon>
        <taxon>Methanobacteriati</taxon>
        <taxon>Methanobacteriota</taxon>
        <taxon>Stenosarchaea group</taxon>
        <taxon>Halobacteria</taxon>
        <taxon>Halobacteriales</taxon>
        <taxon>Haloferacaceae</taxon>
        <taxon>Halorarum</taxon>
    </lineage>
</organism>
<evidence type="ECO:0000313" key="3">
    <source>
        <dbReference type="Proteomes" id="UP000509750"/>
    </source>
</evidence>
<dbReference type="EMBL" id="CP058532">
    <property type="protein sequence ID" value="QLG29993.1"/>
    <property type="molecule type" value="Genomic_DNA"/>
</dbReference>
<evidence type="ECO:0000256" key="1">
    <source>
        <dbReference type="SAM" id="MobiDB-lite"/>
    </source>
</evidence>
<accession>A0A7D5H3Y4</accession>
<geneLocation type="plasmid" evidence="2 3">
    <name>unnamed3</name>
</geneLocation>
<dbReference type="RefSeq" id="WP_179171567.1">
    <property type="nucleotide sequence ID" value="NZ_CP058532.1"/>
</dbReference>
<dbReference type="GeneID" id="56031271"/>